<accession>A0AAD7XHM6</accession>
<dbReference type="InterPro" id="IPR018247">
    <property type="entry name" value="EF_Hand_1_Ca_BS"/>
</dbReference>
<feature type="domain" description="EF-hand" evidence="3">
    <location>
        <begin position="106"/>
        <end position="141"/>
    </location>
</feature>
<dbReference type="PROSITE" id="PS50222">
    <property type="entry name" value="EF_HAND_2"/>
    <property type="match status" value="3"/>
</dbReference>
<evidence type="ECO:0000256" key="2">
    <source>
        <dbReference type="ARBA" id="ARBA00022837"/>
    </source>
</evidence>
<dbReference type="InterPro" id="IPR050145">
    <property type="entry name" value="Centrin_CML-like"/>
</dbReference>
<dbReference type="PANTHER" id="PTHR23050">
    <property type="entry name" value="CALCIUM BINDING PROTEIN"/>
    <property type="match status" value="1"/>
</dbReference>
<sequence length="283" mass="31636">MGCGGSRCTNAVIGGGGNGGESHRKSKEARDLRERIVQMLKIKKSELSKQEQKVTFWQILMKAKSLNKTYKRITTVYKSLDANGDGHLDDAELQQMVNELGISEEVTATDLKNIIELCDIDGDRTISLKEFIVALTILYLLKAVPSIMTQTSPYKKVAKPSRDQLDAVRDAQRDDGTASPSPTAAGGKQQVFLGCSNDINYLVHWVVAAYLIFDVDCTGHIDKATVQKMQRQNEKENGSDLFLSEDRWGEIDWDKNGQVDFEEFVFAFSEWIKDFSHDATDDA</sequence>
<dbReference type="InterPro" id="IPR002048">
    <property type="entry name" value="EF_hand_dom"/>
</dbReference>
<dbReference type="Pfam" id="PF13499">
    <property type="entry name" value="EF-hand_7"/>
    <property type="match status" value="1"/>
</dbReference>
<keyword evidence="5" id="KW-1185">Reference proteome</keyword>
<dbReference type="SMART" id="SM00054">
    <property type="entry name" value="EFh"/>
    <property type="match status" value="3"/>
</dbReference>
<reference evidence="4" key="1">
    <citation type="submission" date="2023-01" db="EMBL/GenBank/DDBJ databases">
        <title>Metagenome sequencing of chrysophaentin producing Chrysophaeum taylorii.</title>
        <authorList>
            <person name="Davison J."/>
            <person name="Bewley C."/>
        </authorList>
    </citation>
    <scope>NUCLEOTIDE SEQUENCE</scope>
    <source>
        <strain evidence="4">NIES-1699</strain>
    </source>
</reference>
<proteinExistence type="predicted"/>
<dbReference type="SUPFAM" id="SSF47473">
    <property type="entry name" value="EF-hand"/>
    <property type="match status" value="1"/>
</dbReference>
<dbReference type="CDD" id="cd00051">
    <property type="entry name" value="EFh"/>
    <property type="match status" value="1"/>
</dbReference>
<feature type="domain" description="EF-hand" evidence="3">
    <location>
        <begin position="239"/>
        <end position="274"/>
    </location>
</feature>
<dbReference type="AlphaFoldDB" id="A0AAD7XHM6"/>
<dbReference type="Gene3D" id="1.10.238.10">
    <property type="entry name" value="EF-hand"/>
    <property type="match status" value="2"/>
</dbReference>
<organism evidence="4 5">
    <name type="scientific">Chrysophaeum taylorii</name>
    <dbReference type="NCBI Taxonomy" id="2483200"/>
    <lineage>
        <taxon>Eukaryota</taxon>
        <taxon>Sar</taxon>
        <taxon>Stramenopiles</taxon>
        <taxon>Ochrophyta</taxon>
        <taxon>Pelagophyceae</taxon>
        <taxon>Pelagomonadales</taxon>
        <taxon>Pelagomonadaceae</taxon>
        <taxon>Chrysophaeum</taxon>
    </lineage>
</organism>
<evidence type="ECO:0000313" key="5">
    <source>
        <dbReference type="Proteomes" id="UP001230188"/>
    </source>
</evidence>
<keyword evidence="1" id="KW-0677">Repeat</keyword>
<protein>
    <recommendedName>
        <fullName evidence="3">EF-hand domain-containing protein</fullName>
    </recommendedName>
</protein>
<dbReference type="GO" id="GO:0005509">
    <property type="term" value="F:calcium ion binding"/>
    <property type="evidence" value="ECO:0007669"/>
    <property type="project" value="InterPro"/>
</dbReference>
<evidence type="ECO:0000313" key="4">
    <source>
        <dbReference type="EMBL" id="KAJ8598484.1"/>
    </source>
</evidence>
<evidence type="ECO:0000259" key="3">
    <source>
        <dbReference type="PROSITE" id="PS50222"/>
    </source>
</evidence>
<dbReference type="InterPro" id="IPR011992">
    <property type="entry name" value="EF-hand-dom_pair"/>
</dbReference>
<dbReference type="Proteomes" id="UP001230188">
    <property type="component" value="Unassembled WGS sequence"/>
</dbReference>
<feature type="domain" description="EF-hand" evidence="3">
    <location>
        <begin position="68"/>
        <end position="103"/>
    </location>
</feature>
<dbReference type="PROSITE" id="PS00018">
    <property type="entry name" value="EF_HAND_1"/>
    <property type="match status" value="2"/>
</dbReference>
<comment type="caution">
    <text evidence="4">The sequence shown here is derived from an EMBL/GenBank/DDBJ whole genome shotgun (WGS) entry which is preliminary data.</text>
</comment>
<evidence type="ECO:0000256" key="1">
    <source>
        <dbReference type="ARBA" id="ARBA00022737"/>
    </source>
</evidence>
<dbReference type="EMBL" id="JAQMWT010000671">
    <property type="protein sequence ID" value="KAJ8598484.1"/>
    <property type="molecule type" value="Genomic_DNA"/>
</dbReference>
<keyword evidence="2" id="KW-0106">Calcium</keyword>
<gene>
    <name evidence="4" type="ORF">CTAYLR_001340</name>
</gene>
<name>A0AAD7XHM6_9STRA</name>